<evidence type="ECO:0000256" key="1">
    <source>
        <dbReference type="SAM" id="MobiDB-lite"/>
    </source>
</evidence>
<accession>A0ABU8C114</accession>
<name>A0ABU8C114_9GAMM</name>
<dbReference type="SUPFAM" id="SSF81606">
    <property type="entry name" value="PP2C-like"/>
    <property type="match status" value="1"/>
</dbReference>
<evidence type="ECO:0000313" key="3">
    <source>
        <dbReference type="EMBL" id="MEH8015631.1"/>
    </source>
</evidence>
<evidence type="ECO:0000313" key="4">
    <source>
        <dbReference type="Proteomes" id="UP001375382"/>
    </source>
</evidence>
<keyword evidence="4" id="KW-1185">Reference proteome</keyword>
<protein>
    <submittedName>
        <fullName evidence="3">Protein phosphatase 2C domain-containing protein</fullName>
    </submittedName>
</protein>
<dbReference type="PROSITE" id="PS51746">
    <property type="entry name" value="PPM_2"/>
    <property type="match status" value="1"/>
</dbReference>
<feature type="compositionally biased region" description="Basic residues" evidence="1">
    <location>
        <begin position="330"/>
        <end position="339"/>
    </location>
</feature>
<dbReference type="Gene3D" id="3.60.40.10">
    <property type="entry name" value="PPM-type phosphatase domain"/>
    <property type="match status" value="1"/>
</dbReference>
<feature type="region of interest" description="Disordered" evidence="1">
    <location>
        <begin position="299"/>
        <end position="374"/>
    </location>
</feature>
<feature type="compositionally biased region" description="Acidic residues" evidence="1">
    <location>
        <begin position="358"/>
        <end position="374"/>
    </location>
</feature>
<feature type="compositionally biased region" description="Basic and acidic residues" evidence="1">
    <location>
        <begin position="299"/>
        <end position="329"/>
    </location>
</feature>
<feature type="domain" description="PPM-type phosphatase" evidence="2">
    <location>
        <begin position="26"/>
        <end position="248"/>
    </location>
</feature>
<dbReference type="Proteomes" id="UP001375382">
    <property type="component" value="Unassembled WGS sequence"/>
</dbReference>
<reference evidence="3 4" key="1">
    <citation type="journal article" date="2023" name="Ecotoxicol. Environ. Saf.">
        <title>Mercury remediation potential of mercury-resistant strain Rheinheimera metallidurans sp. nov. isolated from a municipal waste dumping site.</title>
        <authorList>
            <person name="Yadav V."/>
            <person name="Manjhi A."/>
            <person name="Vadakedath N."/>
        </authorList>
    </citation>
    <scope>NUCLEOTIDE SEQUENCE [LARGE SCALE GENOMIC DNA]</scope>
    <source>
        <strain evidence="3 4">E-49</strain>
    </source>
</reference>
<proteinExistence type="predicted"/>
<organism evidence="3 4">
    <name type="scientific">Rheinheimera muenzenbergensis</name>
    <dbReference type="NCBI Taxonomy" id="1193628"/>
    <lineage>
        <taxon>Bacteria</taxon>
        <taxon>Pseudomonadati</taxon>
        <taxon>Pseudomonadota</taxon>
        <taxon>Gammaproteobacteria</taxon>
        <taxon>Chromatiales</taxon>
        <taxon>Chromatiaceae</taxon>
        <taxon>Rheinheimera</taxon>
    </lineage>
</organism>
<gene>
    <name evidence="3" type="ORF">MN202_00155</name>
</gene>
<evidence type="ECO:0000259" key="2">
    <source>
        <dbReference type="PROSITE" id="PS51746"/>
    </source>
</evidence>
<dbReference type="InterPro" id="IPR001932">
    <property type="entry name" value="PPM-type_phosphatase-like_dom"/>
</dbReference>
<comment type="caution">
    <text evidence="3">The sequence shown here is derived from an EMBL/GenBank/DDBJ whole genome shotgun (WGS) entry which is preliminary data.</text>
</comment>
<dbReference type="EMBL" id="JALAAR010000001">
    <property type="protein sequence ID" value="MEH8015631.1"/>
    <property type="molecule type" value="Genomic_DNA"/>
</dbReference>
<dbReference type="SMART" id="SM00332">
    <property type="entry name" value="PP2Cc"/>
    <property type="match status" value="1"/>
</dbReference>
<dbReference type="RefSeq" id="WP_335734055.1">
    <property type="nucleotide sequence ID" value="NZ_JALAAR010000001.1"/>
</dbReference>
<dbReference type="InterPro" id="IPR036457">
    <property type="entry name" value="PPM-type-like_dom_sf"/>
</dbReference>
<dbReference type="Pfam" id="PF13672">
    <property type="entry name" value="PP2C_2"/>
    <property type="match status" value="1"/>
</dbReference>
<sequence>MFQELFQKHIAKGILSRKMLSIDNGSIAIASDVGLTRQANQDRVAVMKFSSVDASYTLLSVVDGMGGMRDGEKSAEIAISVFFNTVINTIHLGPELAISKATLAANDAVFQFTNAKGGSTLTAILLSNNGDNFTVNVGDSRIYARKRESHKIVRLSIDDSLAEAVGGSGTELIQFIGMGDGIQPHISRLSSDVSQVFLTTDGIHYIEPATLSSIVENSDNVIQVVERLVATARWCGGPDNASICAADLENLTFNEYLTETNVVQVSDPTSTFNFILDKSNINSLSLDYVRARNIIEPHKNTSKHEDTDKPKVVRKEQSSLDDTKETSKERPKRKRARSKKQTETATPESKMQIKLTICDDESNENDEVKDDSSK</sequence>